<evidence type="ECO:0000256" key="1">
    <source>
        <dbReference type="SAM" id="MobiDB-lite"/>
    </source>
</evidence>
<feature type="compositionally biased region" description="Polar residues" evidence="1">
    <location>
        <begin position="211"/>
        <end position="225"/>
    </location>
</feature>
<dbReference type="KEGG" id="pacs:FAZ98_00800"/>
<evidence type="ECO:0000313" key="2">
    <source>
        <dbReference type="EMBL" id="QGZ60387.1"/>
    </source>
</evidence>
<organism evidence="2 3">
    <name type="scientific">Paraburkholderia acidisoli</name>
    <dbReference type="NCBI Taxonomy" id="2571748"/>
    <lineage>
        <taxon>Bacteria</taxon>
        <taxon>Pseudomonadati</taxon>
        <taxon>Pseudomonadota</taxon>
        <taxon>Betaproteobacteria</taxon>
        <taxon>Burkholderiales</taxon>
        <taxon>Burkholderiaceae</taxon>
        <taxon>Paraburkholderia</taxon>
    </lineage>
</organism>
<dbReference type="Proteomes" id="UP000433577">
    <property type="component" value="Chromosome 1"/>
</dbReference>
<proteinExistence type="predicted"/>
<dbReference type="AlphaFoldDB" id="A0A7Z2GEL4"/>
<accession>A0A7Z2GEL4</accession>
<keyword evidence="3" id="KW-1185">Reference proteome</keyword>
<evidence type="ECO:0000313" key="3">
    <source>
        <dbReference type="Proteomes" id="UP000433577"/>
    </source>
</evidence>
<protein>
    <submittedName>
        <fullName evidence="2">Uncharacterized protein</fullName>
    </submittedName>
</protein>
<name>A0A7Z2GEL4_9BURK</name>
<feature type="region of interest" description="Disordered" evidence="1">
    <location>
        <begin position="195"/>
        <end position="225"/>
    </location>
</feature>
<reference evidence="2 3" key="1">
    <citation type="submission" date="2019-12" db="EMBL/GenBank/DDBJ databases">
        <title>Paraburkholderia acidiphila 7Q-K02 sp. nov and Paraburkholderia acidisoli DHF22 sp. nov., two strains isolated from forest soil.</title>
        <authorList>
            <person name="Gao Z."/>
            <person name="Qiu L."/>
        </authorList>
    </citation>
    <scope>NUCLEOTIDE SEQUENCE [LARGE SCALE GENOMIC DNA]</scope>
    <source>
        <strain evidence="2 3">DHF22</strain>
    </source>
</reference>
<dbReference type="EMBL" id="CP046913">
    <property type="protein sequence ID" value="QGZ60387.1"/>
    <property type="molecule type" value="Genomic_DNA"/>
</dbReference>
<sequence>MMNCRSVTISRDQFRSVPIRRRHRRTGHVAAALQRPECGALLVVARDVFADRARAHWRVGGRMRRRAGFRTHRRDGIAPIAAPLVEAAVRSTAVMRRGRRFRRASPCVVGPRAAALATAALIGHAHRRRTAHAAAHCAEVLAARTLRAEHGTAHAAEARITAAFASAVGAAIAMETAAAPRRGAHFGRARASAAVRAGGRESGMGVGQYDSGRQTGAQNPTSQFEQPCVHCDVSPARRSAWRRTIRAVARLSRNDAAVRIPVRNRDA</sequence>
<gene>
    <name evidence="2" type="ORF">FAZ98_00800</name>
</gene>